<evidence type="ECO:0000256" key="3">
    <source>
        <dbReference type="ARBA" id="ARBA00022576"/>
    </source>
</evidence>
<dbReference type="GO" id="GO:1901605">
    <property type="term" value="P:alpha-amino acid metabolic process"/>
    <property type="evidence" value="ECO:0007669"/>
    <property type="project" value="TreeGrafter"/>
</dbReference>
<evidence type="ECO:0000256" key="4">
    <source>
        <dbReference type="ARBA" id="ARBA00022679"/>
    </source>
</evidence>
<keyword evidence="4 7" id="KW-0808">Transferase</keyword>
<dbReference type="InterPro" id="IPR004839">
    <property type="entry name" value="Aminotransferase_I/II_large"/>
</dbReference>
<dbReference type="PANTHER" id="PTHR42790:SF19">
    <property type="entry name" value="KYNURENINE_ALPHA-AMINOADIPATE AMINOTRANSFERASE, MITOCHONDRIAL"/>
    <property type="match status" value="1"/>
</dbReference>
<keyword evidence="5" id="KW-0663">Pyridoxal phosphate</keyword>
<gene>
    <name evidence="7" type="ORF">BCR36DRAFT_347036</name>
</gene>
<organism evidence="7 8">
    <name type="scientific">Piromyces finnis</name>
    <dbReference type="NCBI Taxonomy" id="1754191"/>
    <lineage>
        <taxon>Eukaryota</taxon>
        <taxon>Fungi</taxon>
        <taxon>Fungi incertae sedis</taxon>
        <taxon>Chytridiomycota</taxon>
        <taxon>Chytridiomycota incertae sedis</taxon>
        <taxon>Neocallimastigomycetes</taxon>
        <taxon>Neocallimastigales</taxon>
        <taxon>Neocallimastigaceae</taxon>
        <taxon>Piromyces</taxon>
    </lineage>
</organism>
<evidence type="ECO:0000313" key="7">
    <source>
        <dbReference type="EMBL" id="ORX55322.1"/>
    </source>
</evidence>
<dbReference type="OrthoDB" id="691673at2759"/>
<evidence type="ECO:0000256" key="2">
    <source>
        <dbReference type="ARBA" id="ARBA00007441"/>
    </source>
</evidence>
<accession>A0A1Y1VH26</accession>
<dbReference type="InterPro" id="IPR050859">
    <property type="entry name" value="Class-I_PLP-dep_aminotransf"/>
</dbReference>
<evidence type="ECO:0000259" key="6">
    <source>
        <dbReference type="Pfam" id="PF00155"/>
    </source>
</evidence>
<dbReference type="CDD" id="cd00609">
    <property type="entry name" value="AAT_like"/>
    <property type="match status" value="1"/>
</dbReference>
<dbReference type="InterPro" id="IPR015421">
    <property type="entry name" value="PyrdxlP-dep_Trfase_major"/>
</dbReference>
<feature type="domain" description="Aminotransferase class I/classII large" evidence="6">
    <location>
        <begin position="69"/>
        <end position="398"/>
    </location>
</feature>
<sequence>MDYSQFLSKRSALRKPSAIRTLQSYLSIPNMISLSGGMPNPETFPYKNMSFRMHNGERITIGEANLKRALQYSGTAGFPELIDWLRKLQWEEHQPDCDYDICLGNGSQDLLTKAFDMLIDEGDSILIEKPTYVGAISYLKPLNVNFVELESDSDGINPKHLADILAKWPKNKPYPKILYTVPTGCNPTGMIIPLHRKEQIYELAQKYNFLILEDDPYYYLQFSPHRIPSFFSMDIDGRVLRFDSFSKVISAGMRLGWVSGPRTLINRIVLHSQVVNLHPSGVSQMITYRILTRWGIGGFLAHVDEVATFYQDKRDIFCKSAQKYLNGIAEWNVPNAGLFVWIKLLDITDSTFLIKNKAMFKGVLLIPGNDFYPNSVPTSYVRASFSTATPKEIDEALKLLGEMIRDEKNFGEGEYA</sequence>
<dbReference type="AlphaFoldDB" id="A0A1Y1VH26"/>
<evidence type="ECO:0000256" key="5">
    <source>
        <dbReference type="ARBA" id="ARBA00022898"/>
    </source>
</evidence>
<keyword evidence="3" id="KW-0032">Aminotransferase</keyword>
<dbReference type="GO" id="GO:0047536">
    <property type="term" value="F:2-aminoadipate transaminase activity"/>
    <property type="evidence" value="ECO:0007669"/>
    <property type="project" value="UniProtKB-ARBA"/>
</dbReference>
<dbReference type="GO" id="GO:0030170">
    <property type="term" value="F:pyridoxal phosphate binding"/>
    <property type="evidence" value="ECO:0007669"/>
    <property type="project" value="InterPro"/>
</dbReference>
<reference evidence="7 8" key="2">
    <citation type="submission" date="2016-08" db="EMBL/GenBank/DDBJ databases">
        <title>Pervasive Adenine N6-methylation of Active Genes in Fungi.</title>
        <authorList>
            <consortium name="DOE Joint Genome Institute"/>
            <person name="Mondo S.J."/>
            <person name="Dannebaum R.O."/>
            <person name="Kuo R.C."/>
            <person name="Labutti K."/>
            <person name="Haridas S."/>
            <person name="Kuo A."/>
            <person name="Salamov A."/>
            <person name="Ahrendt S.R."/>
            <person name="Lipzen A."/>
            <person name="Sullivan W."/>
            <person name="Andreopoulos W.B."/>
            <person name="Clum A."/>
            <person name="Lindquist E."/>
            <person name="Daum C."/>
            <person name="Ramamoorthy G.K."/>
            <person name="Gryganskyi A."/>
            <person name="Culley D."/>
            <person name="Magnuson J.K."/>
            <person name="James T.Y."/>
            <person name="O'Malley M.A."/>
            <person name="Stajich J.E."/>
            <person name="Spatafora J.W."/>
            <person name="Visel A."/>
            <person name="Grigoriev I.V."/>
        </authorList>
    </citation>
    <scope>NUCLEOTIDE SEQUENCE [LARGE SCALE GENOMIC DNA]</scope>
    <source>
        <strain evidence="8">finn</strain>
    </source>
</reference>
<dbReference type="Gene3D" id="3.40.640.10">
    <property type="entry name" value="Type I PLP-dependent aspartate aminotransferase-like (Major domain)"/>
    <property type="match status" value="1"/>
</dbReference>
<dbReference type="FunFam" id="3.40.640.10:FF:000071">
    <property type="entry name" value="Kynurenine/alpha-aminoadipate aminotransferase, mitochondrial"/>
    <property type="match status" value="1"/>
</dbReference>
<comment type="similarity">
    <text evidence="2">Belongs to the class-I pyridoxal-phosphate-dependent aminotransferase family.</text>
</comment>
<dbReference type="GO" id="GO:0005759">
    <property type="term" value="C:mitochondrial matrix"/>
    <property type="evidence" value="ECO:0007669"/>
    <property type="project" value="UniProtKB-ARBA"/>
</dbReference>
<dbReference type="Pfam" id="PF00155">
    <property type="entry name" value="Aminotran_1_2"/>
    <property type="match status" value="1"/>
</dbReference>
<evidence type="ECO:0000313" key="8">
    <source>
        <dbReference type="Proteomes" id="UP000193719"/>
    </source>
</evidence>
<protein>
    <submittedName>
        <fullName evidence="7">PLP-dependent transferase</fullName>
    </submittedName>
</protein>
<comment type="caution">
    <text evidence="7">The sequence shown here is derived from an EMBL/GenBank/DDBJ whole genome shotgun (WGS) entry which is preliminary data.</text>
</comment>
<reference evidence="7 8" key="1">
    <citation type="submission" date="2016-08" db="EMBL/GenBank/DDBJ databases">
        <title>Genomes of anaerobic fungi encode conserved fungal cellulosomes for biomass hydrolysis.</title>
        <authorList>
            <consortium name="DOE Joint Genome Institute"/>
            <person name="Haitjema C.H."/>
            <person name="Gilmore S.P."/>
            <person name="Henske J.K."/>
            <person name="Solomon K.V."/>
            <person name="De Groot R."/>
            <person name="Kuo A."/>
            <person name="Mondo S.J."/>
            <person name="Salamov A.A."/>
            <person name="Labutti K."/>
            <person name="Zhao Z."/>
            <person name="Chiniquy J."/>
            <person name="Barry K."/>
            <person name="Brewer H.M."/>
            <person name="Purvine S.O."/>
            <person name="Wright A.T."/>
            <person name="Boxma B."/>
            <person name="Van Alen T."/>
            <person name="Hackstein J.H."/>
            <person name="Baker S.E."/>
            <person name="Grigoriev I.V."/>
            <person name="O'Malley M.A."/>
        </authorList>
    </citation>
    <scope>NUCLEOTIDE SEQUENCE [LARGE SCALE GENOMIC DNA]</scope>
    <source>
        <strain evidence="8">finn</strain>
    </source>
</reference>
<evidence type="ECO:0000256" key="1">
    <source>
        <dbReference type="ARBA" id="ARBA00001933"/>
    </source>
</evidence>
<dbReference type="EMBL" id="MCFH01000009">
    <property type="protein sequence ID" value="ORX55322.1"/>
    <property type="molecule type" value="Genomic_DNA"/>
</dbReference>
<name>A0A1Y1VH26_9FUNG</name>
<dbReference type="STRING" id="1754191.A0A1Y1VH26"/>
<dbReference type="SUPFAM" id="SSF53383">
    <property type="entry name" value="PLP-dependent transferases"/>
    <property type="match status" value="1"/>
</dbReference>
<dbReference type="GO" id="GO:0047315">
    <property type="term" value="F:kynurenine-glyoxylate transaminase activity"/>
    <property type="evidence" value="ECO:0007669"/>
    <property type="project" value="UniProtKB-ARBA"/>
</dbReference>
<dbReference type="FunFam" id="3.90.1150.10:FF:000166">
    <property type="entry name" value="Kynurenine/alpha-aminoadipate aminotransferase, mitochondrial"/>
    <property type="match status" value="1"/>
</dbReference>
<dbReference type="PANTHER" id="PTHR42790">
    <property type="entry name" value="AMINOTRANSFERASE"/>
    <property type="match status" value="1"/>
</dbReference>
<proteinExistence type="inferred from homology"/>
<dbReference type="InterPro" id="IPR015424">
    <property type="entry name" value="PyrdxlP-dep_Trfase"/>
</dbReference>
<keyword evidence="8" id="KW-1185">Reference proteome</keyword>
<comment type="cofactor">
    <cofactor evidence="1">
        <name>pyridoxal 5'-phosphate</name>
        <dbReference type="ChEBI" id="CHEBI:597326"/>
    </cofactor>
</comment>
<dbReference type="Proteomes" id="UP000193719">
    <property type="component" value="Unassembled WGS sequence"/>
</dbReference>